<feature type="domain" description="Endonuclease/exonuclease/phosphatase" evidence="8">
    <location>
        <begin position="6"/>
        <end position="311"/>
    </location>
</feature>
<keyword evidence="10" id="KW-1185">Reference proteome</keyword>
<feature type="binding site" evidence="6">
    <location>
        <position position="169"/>
    </location>
    <ligand>
        <name>Mg(2+)</name>
        <dbReference type="ChEBI" id="CHEBI:18420"/>
        <label>1</label>
    </ligand>
</feature>
<dbReference type="PANTHER" id="PTHR43250">
    <property type="entry name" value="EXODEOXYRIBONUCLEASE III"/>
    <property type="match status" value="1"/>
</dbReference>
<dbReference type="GO" id="GO:0008311">
    <property type="term" value="F:double-stranded DNA 3'-5' DNA exonuclease activity"/>
    <property type="evidence" value="ECO:0007669"/>
    <property type="project" value="InterPro"/>
</dbReference>
<dbReference type="AlphaFoldDB" id="A0A7G7CN55"/>
<evidence type="ECO:0000256" key="6">
    <source>
        <dbReference type="PIRSR" id="PIRSR604808-2"/>
    </source>
</evidence>
<evidence type="ECO:0000256" key="5">
    <source>
        <dbReference type="PIRSR" id="PIRSR604808-1"/>
    </source>
</evidence>
<feature type="binding site" evidence="6">
    <location>
        <position position="311"/>
    </location>
    <ligand>
        <name>Mg(2+)</name>
        <dbReference type="ChEBI" id="CHEBI:18420"/>
        <label>1</label>
    </ligand>
</feature>
<feature type="active site" description="Proton acceptor" evidence="5">
    <location>
        <position position="311"/>
    </location>
</feature>
<evidence type="ECO:0000256" key="1">
    <source>
        <dbReference type="ARBA" id="ARBA00007092"/>
    </source>
</evidence>
<evidence type="ECO:0000256" key="4">
    <source>
        <dbReference type="ARBA" id="ARBA00022842"/>
    </source>
</evidence>
<proteinExistence type="inferred from homology"/>
<keyword evidence="2 6" id="KW-0479">Metal-binding</keyword>
<dbReference type="InterPro" id="IPR037493">
    <property type="entry name" value="ExoIII-like"/>
</dbReference>
<feature type="binding site" evidence="6">
    <location>
        <position position="310"/>
    </location>
    <ligand>
        <name>Mg(2+)</name>
        <dbReference type="ChEBI" id="CHEBI:18420"/>
        <label>1</label>
    </ligand>
</feature>
<keyword evidence="9" id="KW-0269">Exonuclease</keyword>
<feature type="binding site" evidence="6">
    <location>
        <position position="9"/>
    </location>
    <ligand>
        <name>Mg(2+)</name>
        <dbReference type="ChEBI" id="CHEBI:18420"/>
        <label>1</label>
    </ligand>
</feature>
<keyword evidence="6" id="KW-0464">Manganese</keyword>
<gene>
    <name evidence="9" type="ORF">H0194_08015</name>
</gene>
<dbReference type="Pfam" id="PF03372">
    <property type="entry name" value="Exo_endo_phos"/>
    <property type="match status" value="1"/>
</dbReference>
<dbReference type="Gene3D" id="3.60.10.10">
    <property type="entry name" value="Endonuclease/exonuclease/phosphatase"/>
    <property type="match status" value="1"/>
</dbReference>
<feature type="active site" evidence="5">
    <location>
        <position position="129"/>
    </location>
</feature>
<dbReference type="InterPro" id="IPR036691">
    <property type="entry name" value="Endo/exonu/phosph_ase_sf"/>
</dbReference>
<dbReference type="GO" id="GO:0006281">
    <property type="term" value="P:DNA repair"/>
    <property type="evidence" value="ECO:0007669"/>
    <property type="project" value="InterPro"/>
</dbReference>
<dbReference type="GO" id="GO:0004519">
    <property type="term" value="F:endonuclease activity"/>
    <property type="evidence" value="ECO:0007669"/>
    <property type="project" value="UniProtKB-KW"/>
</dbReference>
<evidence type="ECO:0000256" key="2">
    <source>
        <dbReference type="ARBA" id="ARBA00022723"/>
    </source>
</evidence>
<dbReference type="KEGG" id="cik:H0194_08015"/>
<dbReference type="GO" id="GO:0046872">
    <property type="term" value="F:metal ion binding"/>
    <property type="evidence" value="ECO:0007669"/>
    <property type="project" value="UniProtKB-KW"/>
</dbReference>
<protein>
    <submittedName>
        <fullName evidence="9">Endonuclease/exonuclease/phosphatase family protein</fullName>
    </submittedName>
</protein>
<keyword evidence="9" id="KW-0540">Nuclease</keyword>
<organism evidence="9 10">
    <name type="scientific">Corynebacterium incognita</name>
    <dbReference type="NCBI Taxonomy" id="2754725"/>
    <lineage>
        <taxon>Bacteria</taxon>
        <taxon>Bacillati</taxon>
        <taxon>Actinomycetota</taxon>
        <taxon>Actinomycetes</taxon>
        <taxon>Mycobacteriales</taxon>
        <taxon>Corynebacteriaceae</taxon>
        <taxon>Corynebacterium</taxon>
    </lineage>
</organism>
<evidence type="ECO:0000256" key="3">
    <source>
        <dbReference type="ARBA" id="ARBA00022801"/>
    </source>
</evidence>
<sequence>MSFTIASVNVNGIRAACKKRNDNNLGMNTWLETTPADVVLLQEVRATADQARKALAPALEAGWHLEVADAQTPGAKGRAGVGILSRTPLVDVSVGFGSFADAGRWIEATVTADLDGEAGKVPVRVASLYLPSGDVDTAKQDEKYVFLDEFSDVLAERAGVQDNMVIGGDWNICHRAQDLKNNKPNEKVSGHLPEERAFMDHVFGVFPDAAVQDKAGLGDWRGVVEYTGKDRGVDKLWPVPADPQWFDVARRLNPDPELKGPYTWWTYRGQAFNNDAGWRIDYQAATQAMLERAEKTWVEKAPTVEQRWSDHSPLLVSYR</sequence>
<dbReference type="RefSeq" id="WP_185175407.1">
    <property type="nucleotide sequence ID" value="NZ_CP059404.1"/>
</dbReference>
<feature type="site" description="Interaction with DNA substrate" evidence="7">
    <location>
        <position position="311"/>
    </location>
</feature>
<keyword evidence="3" id="KW-0378">Hydrolase</keyword>
<dbReference type="SUPFAM" id="SSF56219">
    <property type="entry name" value="DNase I-like"/>
    <property type="match status" value="1"/>
</dbReference>
<evidence type="ECO:0000259" key="8">
    <source>
        <dbReference type="Pfam" id="PF03372"/>
    </source>
</evidence>
<keyword evidence="9" id="KW-0255">Endonuclease</keyword>
<evidence type="ECO:0000256" key="7">
    <source>
        <dbReference type="PIRSR" id="PIRSR604808-3"/>
    </source>
</evidence>
<dbReference type="Proteomes" id="UP000515743">
    <property type="component" value="Chromosome"/>
</dbReference>
<dbReference type="InterPro" id="IPR005135">
    <property type="entry name" value="Endo/exonuclease/phosphatase"/>
</dbReference>
<dbReference type="PANTHER" id="PTHR43250:SF2">
    <property type="entry name" value="EXODEOXYRIBONUCLEASE III"/>
    <property type="match status" value="1"/>
</dbReference>
<feature type="site" description="Important for catalytic activity" evidence="7">
    <location>
        <position position="281"/>
    </location>
</feature>
<evidence type="ECO:0000313" key="10">
    <source>
        <dbReference type="Proteomes" id="UP000515743"/>
    </source>
</evidence>
<feature type="site" description="Transition state stabilizer" evidence="7">
    <location>
        <position position="171"/>
    </location>
</feature>
<evidence type="ECO:0000313" key="9">
    <source>
        <dbReference type="EMBL" id="QNE89021.1"/>
    </source>
</evidence>
<dbReference type="PROSITE" id="PS51435">
    <property type="entry name" value="AP_NUCLEASE_F1_4"/>
    <property type="match status" value="1"/>
</dbReference>
<comment type="similarity">
    <text evidence="1">Belongs to the DNA repair enzymes AP/ExoA family.</text>
</comment>
<feature type="binding site" evidence="6">
    <location>
        <position position="171"/>
    </location>
    <ligand>
        <name>Mg(2+)</name>
        <dbReference type="ChEBI" id="CHEBI:18420"/>
        <label>1</label>
    </ligand>
</feature>
<feature type="active site" description="Proton donor/acceptor" evidence="5">
    <location>
        <position position="169"/>
    </location>
</feature>
<feature type="binding site" evidence="6">
    <location>
        <position position="43"/>
    </location>
    <ligand>
        <name>Mg(2+)</name>
        <dbReference type="ChEBI" id="CHEBI:18420"/>
        <label>1</label>
    </ligand>
</feature>
<accession>A0A7G7CN55</accession>
<dbReference type="EMBL" id="CP059404">
    <property type="protein sequence ID" value="QNE89021.1"/>
    <property type="molecule type" value="Genomic_DNA"/>
</dbReference>
<name>A0A7G7CN55_9CORY</name>
<reference evidence="9 10" key="1">
    <citation type="submission" date="2020-07" db="EMBL/GenBank/DDBJ databases">
        <title>Complete genome and description of Corynebacterium incognita strain Marseille-Q3630 sp. nov.</title>
        <authorList>
            <person name="Boxberger M."/>
        </authorList>
    </citation>
    <scope>NUCLEOTIDE SEQUENCE [LARGE SCALE GENOMIC DNA]</scope>
    <source>
        <strain evidence="9 10">Marseille-Q3630</strain>
    </source>
</reference>
<keyword evidence="4 6" id="KW-0460">Magnesium</keyword>
<dbReference type="InterPro" id="IPR004808">
    <property type="entry name" value="AP_endonuc_1"/>
</dbReference>
<comment type="cofactor">
    <cofactor evidence="6">
        <name>Mg(2+)</name>
        <dbReference type="ChEBI" id="CHEBI:18420"/>
    </cofactor>
    <cofactor evidence="6">
        <name>Mn(2+)</name>
        <dbReference type="ChEBI" id="CHEBI:29035"/>
    </cofactor>
    <text evidence="6">Probably binds two magnesium or manganese ions per subunit.</text>
</comment>